<reference evidence="6" key="1">
    <citation type="thesis" date="2020" institute="ProQuest LLC" country="789 East Eisenhower Parkway, Ann Arbor, MI, USA">
        <title>Comparative Genomics and Chromosome Evolution.</title>
        <authorList>
            <person name="Mudd A.B."/>
        </authorList>
    </citation>
    <scope>NUCLEOTIDE SEQUENCE</scope>
    <source>
        <strain evidence="6">1538</strain>
        <tissue evidence="6">Blood</tissue>
    </source>
</reference>
<keyword evidence="2" id="KW-0159">Chromosome partition</keyword>
<feature type="region of interest" description="Disordered" evidence="4">
    <location>
        <begin position="1"/>
        <end position="67"/>
    </location>
</feature>
<comment type="similarity">
    <text evidence="1 2">Belongs to the SCC3 family.</text>
</comment>
<dbReference type="GO" id="GO:0003682">
    <property type="term" value="F:chromatin binding"/>
    <property type="evidence" value="ECO:0007669"/>
    <property type="project" value="TreeGrafter"/>
</dbReference>
<evidence type="ECO:0000313" key="6">
    <source>
        <dbReference type="EMBL" id="DBA33162.1"/>
    </source>
</evidence>
<organism evidence="6 7">
    <name type="scientific">Pyxicephalus adspersus</name>
    <name type="common">African bullfrog</name>
    <dbReference type="NCBI Taxonomy" id="30357"/>
    <lineage>
        <taxon>Eukaryota</taxon>
        <taxon>Metazoa</taxon>
        <taxon>Chordata</taxon>
        <taxon>Craniata</taxon>
        <taxon>Vertebrata</taxon>
        <taxon>Euteleostomi</taxon>
        <taxon>Amphibia</taxon>
        <taxon>Batrachia</taxon>
        <taxon>Anura</taxon>
        <taxon>Neobatrachia</taxon>
        <taxon>Ranoidea</taxon>
        <taxon>Pyxicephalidae</taxon>
        <taxon>Pyxicephalinae</taxon>
        <taxon>Pyxicephalus</taxon>
    </lineage>
</organism>
<comment type="caution">
    <text evidence="6">The sequence shown here is derived from an EMBL/GenBank/DDBJ whole genome shotgun (WGS) entry which is preliminary data.</text>
</comment>
<dbReference type="AlphaFoldDB" id="A0AAV3B1A0"/>
<evidence type="ECO:0000256" key="1">
    <source>
        <dbReference type="ARBA" id="ARBA00005486"/>
    </source>
</evidence>
<dbReference type="GO" id="GO:0007062">
    <property type="term" value="P:sister chromatid cohesion"/>
    <property type="evidence" value="ECO:0007669"/>
    <property type="project" value="UniProtKB-UniRule"/>
</dbReference>
<dbReference type="GO" id="GO:0007059">
    <property type="term" value="P:chromosome segregation"/>
    <property type="evidence" value="ECO:0007669"/>
    <property type="project" value="UniProtKB-KW"/>
</dbReference>
<feature type="region of interest" description="Disordered" evidence="4">
    <location>
        <begin position="1123"/>
        <end position="1175"/>
    </location>
</feature>
<dbReference type="Proteomes" id="UP001181693">
    <property type="component" value="Unassembled WGS sequence"/>
</dbReference>
<accession>A0AAV3B1A0</accession>
<dbReference type="PROSITE" id="PS51425">
    <property type="entry name" value="SCD"/>
    <property type="match status" value="1"/>
</dbReference>
<dbReference type="InterPro" id="IPR056396">
    <property type="entry name" value="HEAT_SCC3-SA"/>
</dbReference>
<dbReference type="InterPro" id="IPR013721">
    <property type="entry name" value="STAG"/>
</dbReference>
<dbReference type="SUPFAM" id="SSF48371">
    <property type="entry name" value="ARM repeat"/>
    <property type="match status" value="1"/>
</dbReference>
<evidence type="ECO:0000259" key="5">
    <source>
        <dbReference type="PROSITE" id="PS51425"/>
    </source>
</evidence>
<name>A0AAV3B1A0_PYXAD</name>
<dbReference type="GO" id="GO:0000775">
    <property type="term" value="C:chromosome, centromeric region"/>
    <property type="evidence" value="ECO:0007669"/>
    <property type="project" value="UniProtKB-SubCell"/>
</dbReference>
<feature type="domain" description="SCD" evidence="5">
    <location>
        <begin position="307"/>
        <end position="392"/>
    </location>
</feature>
<comment type="subcellular location">
    <subcellularLocation>
        <location evidence="2">Nucleus</location>
    </subcellularLocation>
    <subcellularLocation>
        <location evidence="2">Chromosome</location>
    </subcellularLocation>
    <subcellularLocation>
        <location evidence="2">Chromosome</location>
        <location evidence="2">Centromere</location>
    </subcellularLocation>
</comment>
<evidence type="ECO:0000313" key="7">
    <source>
        <dbReference type="Proteomes" id="UP001181693"/>
    </source>
</evidence>
<dbReference type="GO" id="GO:0051301">
    <property type="term" value="P:cell division"/>
    <property type="evidence" value="ECO:0007669"/>
    <property type="project" value="UniProtKB-UniRule"/>
</dbReference>
<dbReference type="InterPro" id="IPR039662">
    <property type="entry name" value="Cohesin_Scc3/SA"/>
</dbReference>
<feature type="compositionally biased region" description="Acidic residues" evidence="4">
    <location>
        <begin position="1142"/>
        <end position="1157"/>
    </location>
</feature>
<evidence type="ECO:0000256" key="3">
    <source>
        <dbReference type="SAM" id="Coils"/>
    </source>
</evidence>
<dbReference type="Gene3D" id="1.25.10.10">
    <property type="entry name" value="Leucine-rich Repeat Variant"/>
    <property type="match status" value="1"/>
</dbReference>
<dbReference type="InterPro" id="IPR011989">
    <property type="entry name" value="ARM-like"/>
</dbReference>
<feature type="compositionally biased region" description="Polar residues" evidence="4">
    <location>
        <begin position="18"/>
        <end position="39"/>
    </location>
</feature>
<dbReference type="PANTHER" id="PTHR11199">
    <property type="entry name" value="STROMAL ANTIGEN"/>
    <property type="match status" value="1"/>
</dbReference>
<dbReference type="GO" id="GO:0000785">
    <property type="term" value="C:chromatin"/>
    <property type="evidence" value="ECO:0007669"/>
    <property type="project" value="UniProtKB-UniRule"/>
</dbReference>
<gene>
    <name evidence="6" type="ORF">GDO54_000889</name>
</gene>
<dbReference type="InterPro" id="IPR016024">
    <property type="entry name" value="ARM-type_fold"/>
</dbReference>
<dbReference type="PANTHER" id="PTHR11199:SF2">
    <property type="entry name" value="COHESIN SUBUNIT SA"/>
    <property type="match status" value="1"/>
</dbReference>
<dbReference type="GO" id="GO:0005634">
    <property type="term" value="C:nucleus"/>
    <property type="evidence" value="ECO:0007669"/>
    <property type="project" value="UniProtKB-SubCell"/>
</dbReference>
<keyword evidence="2" id="KW-0131">Cell cycle</keyword>
<keyword evidence="7" id="KW-1185">Reference proteome</keyword>
<dbReference type="Pfam" id="PF21581">
    <property type="entry name" value="SCD"/>
    <property type="match status" value="1"/>
</dbReference>
<evidence type="ECO:0000256" key="4">
    <source>
        <dbReference type="SAM" id="MobiDB-lite"/>
    </source>
</evidence>
<protein>
    <recommendedName>
        <fullName evidence="2">Cohesin subunit SA</fullName>
    </recommendedName>
    <alternativeName>
        <fullName evidence="2">SCC3 homolog</fullName>
    </alternativeName>
    <alternativeName>
        <fullName evidence="2">Stromal antigen</fullName>
    </alternativeName>
</protein>
<dbReference type="Pfam" id="PF24571">
    <property type="entry name" value="HEAT_SCC3-SA"/>
    <property type="match status" value="1"/>
</dbReference>
<keyword evidence="2" id="KW-0132">Cell division</keyword>
<evidence type="ECO:0000256" key="2">
    <source>
        <dbReference type="RuleBase" id="RU369063"/>
    </source>
</evidence>
<comment type="function">
    <text evidence="2">Component of cohesin complex, a complex required for the cohesion of sister chromatids after DNA replication. The cohesin complex apparently forms a large proteinaceous ring within which sister chromatids can be trapped. At anaphase, the complex is cleaved and dissociates from chromatin, allowing sister chromatids to segregate.</text>
</comment>
<feature type="compositionally biased region" description="Polar residues" evidence="4">
    <location>
        <begin position="1123"/>
        <end position="1136"/>
    </location>
</feature>
<dbReference type="Pfam" id="PF08514">
    <property type="entry name" value="STAG"/>
    <property type="match status" value="1"/>
</dbReference>
<dbReference type="EMBL" id="DYDO01000001">
    <property type="protein sequence ID" value="DBA33162.1"/>
    <property type="molecule type" value="Genomic_DNA"/>
</dbReference>
<dbReference type="InterPro" id="IPR020839">
    <property type="entry name" value="SCD"/>
</dbReference>
<proteinExistence type="inferred from homology"/>
<feature type="coiled-coil region" evidence="3">
    <location>
        <begin position="264"/>
        <end position="301"/>
    </location>
</feature>
<keyword evidence="3" id="KW-0175">Coiled coil</keyword>
<comment type="subunit">
    <text evidence="2">Part of the cohesin complex which is composed of a heterodimer between a SMC1 protein (SMC1A or SMC1B) and SMC3, which are attached via their hinge domain, and RAD21 which link them at their heads, and one STAG protein.</text>
</comment>
<keyword evidence="2" id="KW-0539">Nucleus</keyword>
<keyword evidence="2" id="KW-0158">Chromosome</keyword>
<dbReference type="GO" id="GO:0008278">
    <property type="term" value="C:cohesin complex"/>
    <property type="evidence" value="ECO:0007669"/>
    <property type="project" value="UniProtKB-UniRule"/>
</dbReference>
<sequence length="1175" mass="135248">MIAVSNPATDLCQKENTHTNSIPSTTKENGSQELSTTLTKKSRKQSENLSRRNSSRRSRDSHISDGGTPEAVTLFEVVSIGKRAIQSVVDDWIEAYQKDRDAALLDLINFYIQCSGCQGVVTAELFQNPKNREIMQKLTEEFDEETGLQFKKFMAFPWILTITWPVNMDNEDYPLIRHGSYWKKFRSNFCEFTSVLVQQCQYSVLYDGYLFNTIISLLLGLTDSCVRAFRHTSTLSAVKLLTALIKVILNLEISKDNSERLYMVEKKRLSLKRTNQTLEQLDKKRKKLQQKHQEVEDMMDALFKGTVLQRYRDVVPEIRAMCIEELGIWMKMYPPTYLNDSYLKYIGWMLYDKIPDVRLKSLIALQGLYEKTDLVSKMDLFTTRFKDRIVSMALDKDQDVSVQAMRLLVHMSKNCEDLFSSEDCEMLYQFVYATHRPLATAAGEFLFSRYLTPVVREVSSQKIKGNDHNVRLIKKLLDFFLESELHKHITYLVDSLWDCTPGFLKDWQSMTSILLQDKEQAGLNVTQENLLVELMLATIREAVEGHPPTGRGAARKVLSAREKKVQMEDRQRITEHFAANLPLLLAKFSSDPNKMINLLQIPQYFDMELYSETHMEKHLEALLKHMEQVAVNHSDSEVLEVCSKTYNSLSKSSLPSFSVVNLSKRQLICHLLDTFSQMLDDILQEGEEPLTSEDVHPMSCTLKRLAAFHNAHNLSQWDLFQKAFQLLGFDKEQQRLPVQLLLPAFQCLYYALLWQLVSVLEEPLHKEEANALKTKVNDFCQLCRKYLNHRDQSVREQSFLSLCDLLLLLSNRRGGIFYHVDSALESELLSFILQHIFQTRQAEKDKAMSEKDEDVTLVILHRRRMLLAVYCKLITSSVVEMSSVAEIYKQYMKTYNDFGDIIKETLSRTRQINRIESAKTLILCLKKLFLEYREAHDSATPSPASFTNIKELARRFSLTFGMDHVKCRESIAMMHKQGIEFAFKEPAKEDALPPPNLPFLILISEFSNKLLRADKRLVYGYLQRFANGQMLHKGSEWNPLVVYSNSLLDNHDEESSLTGSVFSRDHLSLGTSQHLKRKSTYECIPGNSMGDKSDFSEQNSHYSAKNKRAGTFPDQALEDFASVNSLQPPSKVKNSNTHVDETNEDVDVDEMDTDEEFTTSRITGGEDFSEHKSSV</sequence>